<comment type="caution">
    <text evidence="3">The sequence shown here is derived from an EMBL/GenBank/DDBJ whole genome shotgun (WGS) entry which is preliminary data.</text>
</comment>
<dbReference type="EMBL" id="CAJVPZ010015772">
    <property type="protein sequence ID" value="CAG8668707.1"/>
    <property type="molecule type" value="Genomic_DNA"/>
</dbReference>
<dbReference type="PROSITE" id="PS00463">
    <property type="entry name" value="ZN2_CY6_FUNGAL_1"/>
    <property type="match status" value="1"/>
</dbReference>
<dbReference type="SUPFAM" id="SSF57701">
    <property type="entry name" value="Zn2/Cys6 DNA-binding domain"/>
    <property type="match status" value="1"/>
</dbReference>
<keyword evidence="4" id="KW-1185">Reference proteome</keyword>
<dbReference type="Gene3D" id="4.10.240.10">
    <property type="entry name" value="Zn(2)-C6 fungal-type DNA-binding domain"/>
    <property type="match status" value="1"/>
</dbReference>
<dbReference type="InterPro" id="IPR036864">
    <property type="entry name" value="Zn2-C6_fun-type_DNA-bd_sf"/>
</dbReference>
<dbReference type="InterPro" id="IPR001138">
    <property type="entry name" value="Zn2Cys6_DnaBD"/>
</dbReference>
<dbReference type="Proteomes" id="UP000789396">
    <property type="component" value="Unassembled WGS sequence"/>
</dbReference>
<accession>A0A9N9E9L7</accession>
<evidence type="ECO:0000256" key="1">
    <source>
        <dbReference type="SAM" id="MobiDB-lite"/>
    </source>
</evidence>
<feature type="compositionally biased region" description="Basic and acidic residues" evidence="1">
    <location>
        <begin position="1"/>
        <end position="11"/>
    </location>
</feature>
<gene>
    <name evidence="3" type="ORF">RFULGI_LOCUS9136</name>
</gene>
<dbReference type="AlphaFoldDB" id="A0A9N9E9L7"/>
<feature type="region of interest" description="Disordered" evidence="1">
    <location>
        <begin position="1"/>
        <end position="24"/>
    </location>
</feature>
<dbReference type="PROSITE" id="PS50048">
    <property type="entry name" value="ZN2_CY6_FUNGAL_2"/>
    <property type="match status" value="1"/>
</dbReference>
<evidence type="ECO:0000259" key="2">
    <source>
        <dbReference type="PROSITE" id="PS50048"/>
    </source>
</evidence>
<dbReference type="GO" id="GO:0000981">
    <property type="term" value="F:DNA-binding transcription factor activity, RNA polymerase II-specific"/>
    <property type="evidence" value="ECO:0007669"/>
    <property type="project" value="InterPro"/>
</dbReference>
<protein>
    <submittedName>
        <fullName evidence="3">8690_t:CDS:1</fullName>
    </submittedName>
</protein>
<dbReference type="GO" id="GO:0008270">
    <property type="term" value="F:zinc ion binding"/>
    <property type="evidence" value="ECO:0007669"/>
    <property type="project" value="InterPro"/>
</dbReference>
<name>A0A9N9E9L7_9GLOM</name>
<dbReference type="OrthoDB" id="39175at2759"/>
<feature type="non-terminal residue" evidence="3">
    <location>
        <position position="100"/>
    </location>
</feature>
<organism evidence="3 4">
    <name type="scientific">Racocetra fulgida</name>
    <dbReference type="NCBI Taxonomy" id="60492"/>
    <lineage>
        <taxon>Eukaryota</taxon>
        <taxon>Fungi</taxon>
        <taxon>Fungi incertae sedis</taxon>
        <taxon>Mucoromycota</taxon>
        <taxon>Glomeromycotina</taxon>
        <taxon>Glomeromycetes</taxon>
        <taxon>Diversisporales</taxon>
        <taxon>Gigasporaceae</taxon>
        <taxon>Racocetra</taxon>
    </lineage>
</organism>
<evidence type="ECO:0000313" key="4">
    <source>
        <dbReference type="Proteomes" id="UP000789396"/>
    </source>
</evidence>
<proteinExistence type="predicted"/>
<evidence type="ECO:0000313" key="3">
    <source>
        <dbReference type="EMBL" id="CAG8668707.1"/>
    </source>
</evidence>
<feature type="domain" description="Zn(2)-C6 fungal-type" evidence="2">
    <location>
        <begin position="31"/>
        <end position="60"/>
    </location>
</feature>
<sequence>MSNEKQDENHDKRQRRQKRKQENKRKNILNACSCCRIKKTRCTGGARCDCCTRNNLVCFYPTPKKRGPKHRQDNIHNAQKNDAINHLSKRISNVEDMLSK</sequence>
<reference evidence="3" key="1">
    <citation type="submission" date="2021-06" db="EMBL/GenBank/DDBJ databases">
        <authorList>
            <person name="Kallberg Y."/>
            <person name="Tangrot J."/>
            <person name="Rosling A."/>
        </authorList>
    </citation>
    <scope>NUCLEOTIDE SEQUENCE</scope>
    <source>
        <strain evidence="3">IN212</strain>
    </source>
</reference>
<feature type="compositionally biased region" description="Basic residues" evidence="1">
    <location>
        <begin position="12"/>
        <end position="24"/>
    </location>
</feature>